<feature type="compositionally biased region" description="Basic and acidic residues" evidence="11">
    <location>
        <begin position="1"/>
        <end position="11"/>
    </location>
</feature>
<gene>
    <name evidence="10" type="primary">mnmC</name>
    <name evidence="14" type="ORF">BXY39_1022</name>
</gene>
<dbReference type="FunCoup" id="A0A3M0CNC7">
    <property type="interactions" value="53"/>
</dbReference>
<dbReference type="InterPro" id="IPR047785">
    <property type="entry name" value="tRNA_MNMC2"/>
</dbReference>
<keyword evidence="6 10" id="KW-0819">tRNA processing</keyword>
<comment type="subcellular location">
    <subcellularLocation>
        <location evidence="10">Cytoplasm</location>
    </subcellularLocation>
</comment>
<keyword evidence="3 10" id="KW-0285">Flavoprotein</keyword>
<dbReference type="InterPro" id="IPR008471">
    <property type="entry name" value="MnmC-like_methylTransf"/>
</dbReference>
<evidence type="ECO:0000256" key="2">
    <source>
        <dbReference type="ARBA" id="ARBA00022603"/>
    </source>
</evidence>
<evidence type="ECO:0000256" key="5">
    <source>
        <dbReference type="ARBA" id="ARBA00022691"/>
    </source>
</evidence>
<feature type="region of interest" description="FAD-dependent cmnm(5)s(2)U34 oxidoreductase" evidence="10">
    <location>
        <begin position="283"/>
        <end position="714"/>
    </location>
</feature>
<protein>
    <recommendedName>
        <fullName evidence="10">tRNA 5-methylaminomethyl-2-thiouridine biosynthesis bifunctional protein MnmC</fullName>
        <shortName evidence="10">tRNA mnm(5)s(2)U biosynthesis bifunctional protein</shortName>
    </recommendedName>
    <domain>
        <recommendedName>
            <fullName evidence="10">tRNA (mnm(5)s(2)U34)-methyltransferase</fullName>
            <ecNumber evidence="10">2.1.1.61</ecNumber>
        </recommendedName>
    </domain>
    <domain>
        <recommendedName>
            <fullName evidence="10">FAD-dependent cmnm(5)s(2)U34 oxidoreductase</fullName>
            <ecNumber evidence="10">1.5.-.-</ecNumber>
        </recommendedName>
    </domain>
</protein>
<evidence type="ECO:0000256" key="7">
    <source>
        <dbReference type="ARBA" id="ARBA00022827"/>
    </source>
</evidence>
<feature type="domain" description="MnmC-like methyltransferase" evidence="13">
    <location>
        <begin position="125"/>
        <end position="243"/>
    </location>
</feature>
<keyword evidence="2 10" id="KW-0489">Methyltransferase</keyword>
<dbReference type="InParanoid" id="A0A3M0CNC7"/>
<evidence type="ECO:0000256" key="3">
    <source>
        <dbReference type="ARBA" id="ARBA00022630"/>
    </source>
</evidence>
<dbReference type="InterPro" id="IPR036188">
    <property type="entry name" value="FAD/NAD-bd_sf"/>
</dbReference>
<evidence type="ECO:0000256" key="1">
    <source>
        <dbReference type="ARBA" id="ARBA00022490"/>
    </source>
</evidence>
<keyword evidence="7 10" id="KW-0274">FAD</keyword>
<dbReference type="RefSeq" id="WP_170163636.1">
    <property type="nucleotide sequence ID" value="NZ_REFR01000010.1"/>
</dbReference>
<dbReference type="GO" id="GO:0005737">
    <property type="term" value="C:cytoplasm"/>
    <property type="evidence" value="ECO:0007669"/>
    <property type="project" value="UniProtKB-SubCell"/>
</dbReference>
<evidence type="ECO:0000256" key="8">
    <source>
        <dbReference type="ARBA" id="ARBA00023002"/>
    </source>
</evidence>
<reference evidence="14 15" key="1">
    <citation type="submission" date="2018-10" db="EMBL/GenBank/DDBJ databases">
        <title>Genomic Encyclopedia of Archaeal and Bacterial Type Strains, Phase II (KMG-II): from individual species to whole genera.</title>
        <authorList>
            <person name="Goeker M."/>
        </authorList>
    </citation>
    <scope>NUCLEOTIDE SEQUENCE [LARGE SCALE GENOMIC DNA]</scope>
    <source>
        <strain evidence="14 15">DSM 25217</strain>
    </source>
</reference>
<dbReference type="EC" id="2.1.1.61" evidence="10"/>
<comment type="caution">
    <text evidence="14">The sequence shown here is derived from an EMBL/GenBank/DDBJ whole genome shotgun (WGS) entry which is preliminary data.</text>
</comment>
<keyword evidence="8 10" id="KW-0560">Oxidoreductase</keyword>
<keyword evidence="9 10" id="KW-0511">Multifunctional enzyme</keyword>
<evidence type="ECO:0000256" key="4">
    <source>
        <dbReference type="ARBA" id="ARBA00022679"/>
    </source>
</evidence>
<feature type="region of interest" description="Disordered" evidence="11">
    <location>
        <begin position="245"/>
        <end position="277"/>
    </location>
</feature>
<dbReference type="EMBL" id="REFR01000010">
    <property type="protein sequence ID" value="RMB08389.1"/>
    <property type="molecule type" value="Genomic_DNA"/>
</dbReference>
<dbReference type="EC" id="1.5.-.-" evidence="10"/>
<dbReference type="Pfam" id="PF01266">
    <property type="entry name" value="DAO"/>
    <property type="match status" value="1"/>
</dbReference>
<sequence length="714" mass="75636">MDETTDERNDTPVRAAPLAPPRLGWEGTAPVADAFGDMYYNPENGLAESEYVFPDGVGFDTLAAARDHLVIAETGFGTGLNFLATWARWKRLAAPCRLTFISTEAYPMTLAQLARTHAPFARLATEAAALRDAWPPPAQGFHLRLFEEGRIALLLLLGEAGDMLHALDAGAGVDVWYLDGFAPAKNPDMWRPDVLDQIARLSGPGTRLATFTAAGFVRRGLADRGFAVRKAPGFGRKKERLLAEGIRPAPCRNDTDGQKSSDAGAPPPWAERPAPTEGPVSIVGAGIAAASLAHALIRRGRDVTVIAPGTADGPHRDGLDCHGLPAAIMAPRLHLGHGMLADFAATAFLHAAGHPLVRRHMASPAGLLLKADDADALETHGRLLRRHGWGPDWMRLGQDGLWLPRAGTVDAPALLEALLAGADRLHHRAATLTVGEDDEWILKDGRGQAIARSPVCVLAAGMATRGLADVPADVSGDISGDISGDVSGDVSGCTTGGLELRPVAGQVEMLPPDELPGGLPPSGSAGTYLTATLNDRETGLPLRTIGATFDRLRAVPTAPIRPNADARRKLLAGFETDWAAPAVTNPSGPDGNGQGEFSGRAWAGLRATTPDHLPHAGPLPDWRAFAALYAPLSRDARRRDLPAPVYRQGLYTLTGLGSKGFQYAPLAGEIVAALITGDPLPVPRHWLAGLHPGRHLIRQIIRGQSPHDAPPRVR</sequence>
<evidence type="ECO:0000313" key="15">
    <source>
        <dbReference type="Proteomes" id="UP000271227"/>
    </source>
</evidence>
<dbReference type="InterPro" id="IPR029063">
    <property type="entry name" value="SAM-dependent_MTases_sf"/>
</dbReference>
<comment type="function">
    <text evidence="10">Catalyzes the last two steps in the biosynthesis of 5-methylaminomethyl-2-thiouridine (mnm(5)s(2)U) at the wobble position (U34) in tRNA. Catalyzes the FAD-dependent demodification of cmnm(5)s(2)U34 to nm(5)s(2)U34, followed by the transfer of a methyl group from S-adenosyl-L-methionine to nm(5)s(2)U34, to form mnm(5)s(2)U34.</text>
</comment>
<feature type="region of interest" description="tRNA (mnm(5)s(2)U34)-methyltransferase" evidence="10">
    <location>
        <begin position="1"/>
        <end position="246"/>
    </location>
</feature>
<dbReference type="SUPFAM" id="SSF51905">
    <property type="entry name" value="FAD/NAD(P)-binding domain"/>
    <property type="match status" value="1"/>
</dbReference>
<evidence type="ECO:0000313" key="14">
    <source>
        <dbReference type="EMBL" id="RMB08389.1"/>
    </source>
</evidence>
<dbReference type="HAMAP" id="MF_01102">
    <property type="entry name" value="MnmC"/>
    <property type="match status" value="1"/>
</dbReference>
<dbReference type="InterPro" id="IPR023032">
    <property type="entry name" value="tRNA_MAMT_biosynth_bifunc_MnmC"/>
</dbReference>
<dbReference type="GO" id="GO:0016645">
    <property type="term" value="F:oxidoreductase activity, acting on the CH-NH group of donors"/>
    <property type="evidence" value="ECO:0007669"/>
    <property type="project" value="InterPro"/>
</dbReference>
<comment type="cofactor">
    <cofactor evidence="10">
        <name>FAD</name>
        <dbReference type="ChEBI" id="CHEBI:57692"/>
    </cofactor>
</comment>
<dbReference type="InterPro" id="IPR006076">
    <property type="entry name" value="FAD-dep_OxRdtase"/>
</dbReference>
<name>A0A3M0CNC7_9PROT</name>
<evidence type="ECO:0000259" key="12">
    <source>
        <dbReference type="Pfam" id="PF01266"/>
    </source>
</evidence>
<keyword evidence="4 10" id="KW-0808">Transferase</keyword>
<evidence type="ECO:0000256" key="10">
    <source>
        <dbReference type="HAMAP-Rule" id="MF_01102"/>
    </source>
</evidence>
<feature type="region of interest" description="Disordered" evidence="11">
    <location>
        <begin position="1"/>
        <end position="20"/>
    </location>
</feature>
<dbReference type="PANTHER" id="PTHR13847">
    <property type="entry name" value="SARCOSINE DEHYDROGENASE-RELATED"/>
    <property type="match status" value="1"/>
</dbReference>
<keyword evidence="15" id="KW-1185">Reference proteome</keyword>
<dbReference type="GO" id="GO:0004808">
    <property type="term" value="F:tRNA (5-methylaminomethyl-2-thiouridylate)(34)-methyltransferase activity"/>
    <property type="evidence" value="ECO:0007669"/>
    <property type="project" value="UniProtKB-EC"/>
</dbReference>
<dbReference type="NCBIfam" id="NF033855">
    <property type="entry name" value="tRNA_MNMC2"/>
    <property type="match status" value="1"/>
</dbReference>
<dbReference type="GO" id="GO:0032259">
    <property type="term" value="P:methylation"/>
    <property type="evidence" value="ECO:0007669"/>
    <property type="project" value="UniProtKB-KW"/>
</dbReference>
<evidence type="ECO:0000256" key="9">
    <source>
        <dbReference type="ARBA" id="ARBA00023268"/>
    </source>
</evidence>
<dbReference type="Gene3D" id="3.50.50.60">
    <property type="entry name" value="FAD/NAD(P)-binding domain"/>
    <property type="match status" value="1"/>
</dbReference>
<feature type="domain" description="FAD dependent oxidoreductase" evidence="12">
    <location>
        <begin position="280"/>
        <end position="674"/>
    </location>
</feature>
<dbReference type="GO" id="GO:0002097">
    <property type="term" value="P:tRNA wobble base modification"/>
    <property type="evidence" value="ECO:0007669"/>
    <property type="project" value="UniProtKB-UniRule"/>
</dbReference>
<proteinExistence type="inferred from homology"/>
<dbReference type="Gene3D" id="3.40.50.150">
    <property type="entry name" value="Vaccinia Virus protein VP39"/>
    <property type="match status" value="1"/>
</dbReference>
<dbReference type="Proteomes" id="UP000271227">
    <property type="component" value="Unassembled WGS sequence"/>
</dbReference>
<comment type="similarity">
    <text evidence="10">In the C-terminal section; belongs to the DAO family.</text>
</comment>
<comment type="catalytic activity">
    <reaction evidence="10">
        <text>5-aminomethyl-2-thiouridine(34) in tRNA + S-adenosyl-L-methionine = 5-methylaminomethyl-2-thiouridine(34) in tRNA + S-adenosyl-L-homocysteine + H(+)</text>
        <dbReference type="Rhea" id="RHEA:19569"/>
        <dbReference type="Rhea" id="RHEA-COMP:10195"/>
        <dbReference type="Rhea" id="RHEA-COMP:10197"/>
        <dbReference type="ChEBI" id="CHEBI:15378"/>
        <dbReference type="ChEBI" id="CHEBI:57856"/>
        <dbReference type="ChEBI" id="CHEBI:59789"/>
        <dbReference type="ChEBI" id="CHEBI:74454"/>
        <dbReference type="ChEBI" id="CHEBI:74455"/>
        <dbReference type="EC" id="2.1.1.61"/>
    </reaction>
</comment>
<dbReference type="GO" id="GO:0050660">
    <property type="term" value="F:flavin adenine dinucleotide binding"/>
    <property type="evidence" value="ECO:0007669"/>
    <property type="project" value="UniProtKB-UniRule"/>
</dbReference>
<keyword evidence="1 10" id="KW-0963">Cytoplasm</keyword>
<comment type="similarity">
    <text evidence="10">In the N-terminal section; belongs to the methyltransferase superfamily. tRNA (mnm(5)s(2)U34)-methyltransferase family.</text>
</comment>
<dbReference type="AlphaFoldDB" id="A0A3M0CNC7"/>
<keyword evidence="5 10" id="KW-0949">S-adenosyl-L-methionine</keyword>
<accession>A0A3M0CNC7</accession>
<dbReference type="PANTHER" id="PTHR13847:SF283">
    <property type="entry name" value="TRNA 5-METHYLAMINOMETHYL-2-THIOURIDINE BIOSYNTHESIS BIFUNCTIONAL PROTEIN MNMC"/>
    <property type="match status" value="1"/>
</dbReference>
<dbReference type="Gene3D" id="3.30.9.10">
    <property type="entry name" value="D-Amino Acid Oxidase, subunit A, domain 2"/>
    <property type="match status" value="1"/>
</dbReference>
<dbReference type="Pfam" id="PF05430">
    <property type="entry name" value="Methyltransf_30"/>
    <property type="match status" value="1"/>
</dbReference>
<evidence type="ECO:0000256" key="11">
    <source>
        <dbReference type="SAM" id="MobiDB-lite"/>
    </source>
</evidence>
<evidence type="ECO:0000259" key="13">
    <source>
        <dbReference type="Pfam" id="PF05430"/>
    </source>
</evidence>
<evidence type="ECO:0000256" key="6">
    <source>
        <dbReference type="ARBA" id="ARBA00022694"/>
    </source>
</evidence>
<organism evidence="14 15">
    <name type="scientific">Eilatimonas milleporae</name>
    <dbReference type="NCBI Taxonomy" id="911205"/>
    <lineage>
        <taxon>Bacteria</taxon>
        <taxon>Pseudomonadati</taxon>
        <taxon>Pseudomonadota</taxon>
        <taxon>Alphaproteobacteria</taxon>
        <taxon>Kordiimonadales</taxon>
        <taxon>Kordiimonadaceae</taxon>
        <taxon>Eilatimonas</taxon>
    </lineage>
</organism>